<protein>
    <submittedName>
        <fullName evidence="1">Uncharacterized protein</fullName>
    </submittedName>
</protein>
<dbReference type="EMBL" id="FOAD01000005">
    <property type="protein sequence ID" value="SEL46738.1"/>
    <property type="molecule type" value="Genomic_DNA"/>
</dbReference>
<dbReference type="RefSeq" id="WP_074794077.1">
    <property type="nucleotide sequence ID" value="NZ_FOAD01000005.1"/>
</dbReference>
<name>A0A1H7QG61_HALLR</name>
<proteinExistence type="predicted"/>
<dbReference type="AlphaFoldDB" id="A0A1H7QG61"/>
<accession>A0A1H7QG61</accession>
<evidence type="ECO:0000313" key="1">
    <source>
        <dbReference type="EMBL" id="SEL46738.1"/>
    </source>
</evidence>
<sequence>MNTGVQFRGTVPANSSRRWFTWGWPENLHVTWYVVPTSPEKGGPQVDWDVEVERASSNDITYWISIQNNTGDSVQVEARYAILN</sequence>
<dbReference type="OrthoDB" id="284414at2157"/>
<organism evidence="1 2">
    <name type="scientific">Haloferax larsenii</name>
    <dbReference type="NCBI Taxonomy" id="302484"/>
    <lineage>
        <taxon>Archaea</taxon>
        <taxon>Methanobacteriati</taxon>
        <taxon>Methanobacteriota</taxon>
        <taxon>Stenosarchaea group</taxon>
        <taxon>Halobacteria</taxon>
        <taxon>Halobacteriales</taxon>
        <taxon>Haloferacaceae</taxon>
        <taxon>Haloferax</taxon>
    </lineage>
</organism>
<gene>
    <name evidence="1" type="ORF">SAMN04488691_1053</name>
</gene>
<dbReference type="Proteomes" id="UP000183894">
    <property type="component" value="Unassembled WGS sequence"/>
</dbReference>
<reference evidence="1 2" key="1">
    <citation type="submission" date="2016-10" db="EMBL/GenBank/DDBJ databases">
        <authorList>
            <person name="de Groot N.N."/>
        </authorList>
    </citation>
    <scope>NUCLEOTIDE SEQUENCE [LARGE SCALE GENOMIC DNA]</scope>
    <source>
        <strain evidence="1 2">CDM_5</strain>
    </source>
</reference>
<evidence type="ECO:0000313" key="2">
    <source>
        <dbReference type="Proteomes" id="UP000183894"/>
    </source>
</evidence>